<protein>
    <submittedName>
        <fullName evidence="1">Uncharacterized protein</fullName>
    </submittedName>
</protein>
<sequence>MTAHNTKDLLGSYKGCWSQSIINDLHRSISCLSLKDREWDFVYFFGIIAAHN</sequence>
<evidence type="ECO:0000313" key="1">
    <source>
        <dbReference type="EMBL" id="CDW47929.1"/>
    </source>
</evidence>
<proteinExistence type="predicted"/>
<organism evidence="1">
    <name type="scientific">Lepeophtheirus salmonis</name>
    <name type="common">Salmon louse</name>
    <name type="synonym">Caligus salmonis</name>
    <dbReference type="NCBI Taxonomy" id="72036"/>
    <lineage>
        <taxon>Eukaryota</taxon>
        <taxon>Metazoa</taxon>
        <taxon>Ecdysozoa</taxon>
        <taxon>Arthropoda</taxon>
        <taxon>Crustacea</taxon>
        <taxon>Multicrustacea</taxon>
        <taxon>Hexanauplia</taxon>
        <taxon>Copepoda</taxon>
        <taxon>Siphonostomatoida</taxon>
        <taxon>Caligidae</taxon>
        <taxon>Lepeophtheirus</taxon>
    </lineage>
</organism>
<dbReference type="EMBL" id="HACA01030568">
    <property type="protein sequence ID" value="CDW47929.1"/>
    <property type="molecule type" value="Transcribed_RNA"/>
</dbReference>
<reference evidence="1" key="1">
    <citation type="submission" date="2014-05" db="EMBL/GenBank/DDBJ databases">
        <authorList>
            <person name="Chronopoulou M."/>
        </authorList>
    </citation>
    <scope>NUCLEOTIDE SEQUENCE</scope>
    <source>
        <tissue evidence="1">Whole organism</tissue>
    </source>
</reference>
<name>A0A0K2VBR0_LEPSM</name>
<accession>A0A0K2VBR0</accession>
<dbReference type="AlphaFoldDB" id="A0A0K2VBR0"/>